<evidence type="ECO:0000256" key="4">
    <source>
        <dbReference type="ARBA" id="ARBA00022801"/>
    </source>
</evidence>
<protein>
    <recommendedName>
        <fullName evidence="8">Abasic site processing protein</fullName>
        <ecNumber evidence="8">3.4.-.-</ecNumber>
    </recommendedName>
</protein>
<dbReference type="EMBL" id="CP040396">
    <property type="protein sequence ID" value="QCT02378.1"/>
    <property type="molecule type" value="Genomic_DNA"/>
</dbReference>
<dbReference type="GO" id="GO:0008233">
    <property type="term" value="F:peptidase activity"/>
    <property type="evidence" value="ECO:0007669"/>
    <property type="project" value="UniProtKB-KW"/>
</dbReference>
<dbReference type="AlphaFoldDB" id="A0A4P8XJ47"/>
<keyword evidence="3" id="KW-0227">DNA damage</keyword>
<proteinExistence type="inferred from homology"/>
<evidence type="ECO:0000313" key="10">
    <source>
        <dbReference type="Proteomes" id="UP000300879"/>
    </source>
</evidence>
<comment type="similarity">
    <text evidence="1 8">Belongs to the SOS response-associated peptidase family.</text>
</comment>
<dbReference type="PANTHER" id="PTHR13604">
    <property type="entry name" value="DC12-RELATED"/>
    <property type="match status" value="1"/>
</dbReference>
<dbReference type="RefSeq" id="WP_138225421.1">
    <property type="nucleotide sequence ID" value="NZ_CP040396.1"/>
</dbReference>
<dbReference type="OrthoDB" id="9782620at2"/>
<keyword evidence="2 8" id="KW-0645">Protease</keyword>
<evidence type="ECO:0000256" key="8">
    <source>
        <dbReference type="RuleBase" id="RU364100"/>
    </source>
</evidence>
<dbReference type="GO" id="GO:0016829">
    <property type="term" value="F:lyase activity"/>
    <property type="evidence" value="ECO:0007669"/>
    <property type="project" value="UniProtKB-KW"/>
</dbReference>
<organism evidence="9 10">
    <name type="scientific">Paenibacillus algicola</name>
    <dbReference type="NCBI Taxonomy" id="2565926"/>
    <lineage>
        <taxon>Bacteria</taxon>
        <taxon>Bacillati</taxon>
        <taxon>Bacillota</taxon>
        <taxon>Bacilli</taxon>
        <taxon>Bacillales</taxon>
        <taxon>Paenibacillaceae</taxon>
        <taxon>Paenibacillus</taxon>
    </lineage>
</organism>
<dbReference type="GO" id="GO:0003697">
    <property type="term" value="F:single-stranded DNA binding"/>
    <property type="evidence" value="ECO:0007669"/>
    <property type="project" value="InterPro"/>
</dbReference>
<dbReference type="GO" id="GO:0106300">
    <property type="term" value="P:protein-DNA covalent cross-linking repair"/>
    <property type="evidence" value="ECO:0007669"/>
    <property type="project" value="InterPro"/>
</dbReference>
<dbReference type="PANTHER" id="PTHR13604:SF0">
    <property type="entry name" value="ABASIC SITE PROCESSING PROTEIN HMCES"/>
    <property type="match status" value="1"/>
</dbReference>
<dbReference type="GO" id="GO:0006508">
    <property type="term" value="P:proteolysis"/>
    <property type="evidence" value="ECO:0007669"/>
    <property type="project" value="UniProtKB-KW"/>
</dbReference>
<gene>
    <name evidence="9" type="ORF">E6C60_1663</name>
</gene>
<evidence type="ECO:0000256" key="6">
    <source>
        <dbReference type="ARBA" id="ARBA00023125"/>
    </source>
</evidence>
<keyword evidence="5" id="KW-0190">Covalent protein-DNA linkage</keyword>
<evidence type="ECO:0000256" key="5">
    <source>
        <dbReference type="ARBA" id="ARBA00023124"/>
    </source>
</evidence>
<name>A0A4P8XJ47_9BACL</name>
<keyword evidence="6" id="KW-0238">DNA-binding</keyword>
<dbReference type="KEGG" id="palo:E6C60_1663"/>
<evidence type="ECO:0000256" key="1">
    <source>
        <dbReference type="ARBA" id="ARBA00008136"/>
    </source>
</evidence>
<dbReference type="Pfam" id="PF02586">
    <property type="entry name" value="SRAP"/>
    <property type="match status" value="1"/>
</dbReference>
<sequence>MCGRFTLTASWEELLDYYMIGEQTQPAFHIPQYNIAPTQMVAAVIHDGQRRRIGQLRWGLVPSWAKDSSGAARMINARSETVDVKPAYKLPFQRKRCLIPADSFYEWKQQDKQKLPYRIGKKDHSLFSIAGLYDIWTAPDGSKISSCTVITTSPNALMESIHDRMPVILQREHEERWLDRSASAEELKLLCTPYTHEDLQAVRVSTAVNAVRNNSPACIQPLAEE</sequence>
<accession>A0A4P8XJ47</accession>
<keyword evidence="4 8" id="KW-0378">Hydrolase</keyword>
<evidence type="ECO:0000256" key="3">
    <source>
        <dbReference type="ARBA" id="ARBA00022763"/>
    </source>
</evidence>
<evidence type="ECO:0000256" key="2">
    <source>
        <dbReference type="ARBA" id="ARBA00022670"/>
    </source>
</evidence>
<keyword evidence="7" id="KW-0456">Lyase</keyword>
<dbReference type="InterPro" id="IPR036590">
    <property type="entry name" value="SRAP-like"/>
</dbReference>
<dbReference type="EC" id="3.4.-.-" evidence="8"/>
<dbReference type="SUPFAM" id="SSF143081">
    <property type="entry name" value="BB1717-like"/>
    <property type="match status" value="1"/>
</dbReference>
<evidence type="ECO:0000313" key="9">
    <source>
        <dbReference type="EMBL" id="QCT02378.1"/>
    </source>
</evidence>
<dbReference type="Gene3D" id="3.90.1680.10">
    <property type="entry name" value="SOS response associated peptidase-like"/>
    <property type="match status" value="1"/>
</dbReference>
<keyword evidence="10" id="KW-1185">Reference proteome</keyword>
<reference evidence="9 10" key="1">
    <citation type="submission" date="2019-05" db="EMBL/GenBank/DDBJ databases">
        <authorList>
            <person name="Chen C."/>
        </authorList>
    </citation>
    <scope>NUCLEOTIDE SEQUENCE [LARGE SCALE GENOMIC DNA]</scope>
    <source>
        <strain evidence="9 10">HB172198</strain>
    </source>
</reference>
<dbReference type="Proteomes" id="UP000300879">
    <property type="component" value="Chromosome"/>
</dbReference>
<evidence type="ECO:0000256" key="7">
    <source>
        <dbReference type="ARBA" id="ARBA00023239"/>
    </source>
</evidence>
<dbReference type="InterPro" id="IPR003738">
    <property type="entry name" value="SRAP"/>
</dbReference>